<protein>
    <submittedName>
        <fullName evidence="2">Uncharacterized protein</fullName>
    </submittedName>
</protein>
<keyword evidence="1" id="KW-1133">Transmembrane helix</keyword>
<evidence type="ECO:0000313" key="2">
    <source>
        <dbReference type="EMBL" id="JAT13394.1"/>
    </source>
</evidence>
<feature type="transmembrane region" description="Helical" evidence="1">
    <location>
        <begin position="157"/>
        <end position="178"/>
    </location>
</feature>
<accession>A0A1B6KQ99</accession>
<reference evidence="2" key="1">
    <citation type="submission" date="2015-11" db="EMBL/GenBank/DDBJ databases">
        <title>De novo transcriptome assembly of four potential Pierce s Disease insect vectors from Arizona vineyards.</title>
        <authorList>
            <person name="Tassone E.E."/>
        </authorList>
    </citation>
    <scope>NUCLEOTIDE SEQUENCE</scope>
</reference>
<dbReference type="EMBL" id="GEBQ01026583">
    <property type="protein sequence ID" value="JAT13394.1"/>
    <property type="molecule type" value="Transcribed_RNA"/>
</dbReference>
<evidence type="ECO:0000256" key="1">
    <source>
        <dbReference type="SAM" id="Phobius"/>
    </source>
</evidence>
<keyword evidence="1" id="KW-0472">Membrane</keyword>
<name>A0A1B6KQ99_9HEMI</name>
<dbReference type="AlphaFoldDB" id="A0A1B6KQ99"/>
<feature type="transmembrane region" description="Helical" evidence="1">
    <location>
        <begin position="26"/>
        <end position="50"/>
    </location>
</feature>
<sequence length="185" mass="19110">MVLAVRGASGALPLDAAAPSTLRTGAMSVVSVVITLATALATVAGVVAVAGHTVVAEAAHAPGTAARAAAAHHVPGRATALSLVPPRTAARAAPSLDPVPAAGQTNTQPTVSTMHQSESIWLLDNHAHCKQLKIHVLVITPQMLFVVLPSPSPRFKLCLMLSFIRTFLLIVLNLYIAFSSLCYSV</sequence>
<gene>
    <name evidence="2" type="ORF">g.18762</name>
</gene>
<organism evidence="2">
    <name type="scientific">Graphocephala atropunctata</name>
    <dbReference type="NCBI Taxonomy" id="36148"/>
    <lineage>
        <taxon>Eukaryota</taxon>
        <taxon>Metazoa</taxon>
        <taxon>Ecdysozoa</taxon>
        <taxon>Arthropoda</taxon>
        <taxon>Hexapoda</taxon>
        <taxon>Insecta</taxon>
        <taxon>Pterygota</taxon>
        <taxon>Neoptera</taxon>
        <taxon>Paraneoptera</taxon>
        <taxon>Hemiptera</taxon>
        <taxon>Auchenorrhyncha</taxon>
        <taxon>Membracoidea</taxon>
        <taxon>Cicadellidae</taxon>
        <taxon>Cicadellinae</taxon>
        <taxon>Cicadellini</taxon>
        <taxon>Graphocephala</taxon>
    </lineage>
</organism>
<keyword evidence="1" id="KW-0812">Transmembrane</keyword>
<proteinExistence type="predicted"/>